<sequence length="207" mass="23686">MAIKILMQSKADGQDFVREVTTIGRIHRVNVVQLIGFCFEGSKQALVYDLMSSGSLDKHIFTEKGDKFLNYKKTYEITLWVARESEYLHRGIVSVIATRGTIGYMTHQLFYKNNGSVSYKSDVYNLGRLLMEIVGRMKNINTNVECSSQIYFPLWMYGQVNEGASVEMEEVVEEERKVMEKYDSSCTLVYTTKPRPSASNEQSPRNA</sequence>
<proteinExistence type="predicted"/>
<dbReference type="Pfam" id="PF07714">
    <property type="entry name" value="PK_Tyr_Ser-Thr"/>
    <property type="match status" value="1"/>
</dbReference>
<keyword evidence="6" id="KW-0472">Membrane</keyword>
<dbReference type="InParanoid" id="A0A058ZYL4"/>
<dbReference type="Gramene" id="KCW46534">
    <property type="protein sequence ID" value="KCW46534"/>
    <property type="gene ID" value="EUGRSUZ_K00367"/>
</dbReference>
<gene>
    <name evidence="9" type="ORF">EUGRSUZ_K00367</name>
</gene>
<keyword evidence="3" id="KW-0812">Transmembrane</keyword>
<keyword evidence="5" id="KW-1133">Transmembrane helix</keyword>
<dbReference type="SUPFAM" id="SSF56112">
    <property type="entry name" value="Protein kinase-like (PK-like)"/>
    <property type="match status" value="1"/>
</dbReference>
<keyword evidence="2" id="KW-0723">Serine/threonine-protein kinase</keyword>
<evidence type="ECO:0000256" key="2">
    <source>
        <dbReference type="ARBA" id="ARBA00022527"/>
    </source>
</evidence>
<dbReference type="AlphaFoldDB" id="A0A058ZYL4"/>
<dbReference type="EMBL" id="KK198763">
    <property type="protein sequence ID" value="KCW46534.1"/>
    <property type="molecule type" value="Genomic_DNA"/>
</dbReference>
<dbReference type="Gene3D" id="1.10.510.10">
    <property type="entry name" value="Transferase(Phosphotransferase) domain 1"/>
    <property type="match status" value="2"/>
</dbReference>
<dbReference type="GO" id="GO:0004674">
    <property type="term" value="F:protein serine/threonine kinase activity"/>
    <property type="evidence" value="ECO:0007669"/>
    <property type="project" value="UniProtKB-KW"/>
</dbReference>
<reference evidence="9" key="1">
    <citation type="submission" date="2013-07" db="EMBL/GenBank/DDBJ databases">
        <title>The genome of Eucalyptus grandis.</title>
        <authorList>
            <person name="Schmutz J."/>
            <person name="Hayes R."/>
            <person name="Myburg A."/>
            <person name="Tuskan G."/>
            <person name="Grattapaglia D."/>
            <person name="Rokhsar D.S."/>
        </authorList>
    </citation>
    <scope>NUCLEOTIDE SEQUENCE</scope>
    <source>
        <tissue evidence="9">Leaf extractions</tissue>
    </source>
</reference>
<dbReference type="PANTHER" id="PTHR27009">
    <property type="entry name" value="RUST RESISTANCE KINASE LR10-RELATED"/>
    <property type="match status" value="1"/>
</dbReference>
<dbReference type="InterPro" id="IPR045874">
    <property type="entry name" value="LRK10/LRL21-25-like"/>
</dbReference>
<dbReference type="InterPro" id="IPR001245">
    <property type="entry name" value="Ser-Thr/Tyr_kinase_cat_dom"/>
</dbReference>
<keyword evidence="7" id="KW-0325">Glycoprotein</keyword>
<evidence type="ECO:0000256" key="3">
    <source>
        <dbReference type="ARBA" id="ARBA00022692"/>
    </source>
</evidence>
<keyword evidence="2" id="KW-0418">Kinase</keyword>
<evidence type="ECO:0000259" key="8">
    <source>
        <dbReference type="PROSITE" id="PS50011"/>
    </source>
</evidence>
<protein>
    <recommendedName>
        <fullName evidence="8">Protein kinase domain-containing protein</fullName>
    </recommendedName>
</protein>
<keyword evidence="2" id="KW-0808">Transferase</keyword>
<dbReference type="GO" id="GO:0005524">
    <property type="term" value="F:ATP binding"/>
    <property type="evidence" value="ECO:0007669"/>
    <property type="project" value="InterPro"/>
</dbReference>
<accession>A0A058ZYL4</accession>
<comment type="subcellular location">
    <subcellularLocation>
        <location evidence="1">Membrane</location>
        <topology evidence="1">Single-pass type I membrane protein</topology>
    </subcellularLocation>
</comment>
<evidence type="ECO:0000256" key="7">
    <source>
        <dbReference type="ARBA" id="ARBA00023180"/>
    </source>
</evidence>
<feature type="domain" description="Protein kinase" evidence="8">
    <location>
        <begin position="1"/>
        <end position="207"/>
    </location>
</feature>
<evidence type="ECO:0000256" key="6">
    <source>
        <dbReference type="ARBA" id="ARBA00023136"/>
    </source>
</evidence>
<dbReference type="InterPro" id="IPR011009">
    <property type="entry name" value="Kinase-like_dom_sf"/>
</dbReference>
<organism evidence="9">
    <name type="scientific">Eucalyptus grandis</name>
    <name type="common">Flooded gum</name>
    <dbReference type="NCBI Taxonomy" id="71139"/>
    <lineage>
        <taxon>Eukaryota</taxon>
        <taxon>Viridiplantae</taxon>
        <taxon>Streptophyta</taxon>
        <taxon>Embryophyta</taxon>
        <taxon>Tracheophyta</taxon>
        <taxon>Spermatophyta</taxon>
        <taxon>Magnoliopsida</taxon>
        <taxon>eudicotyledons</taxon>
        <taxon>Gunneridae</taxon>
        <taxon>Pentapetalae</taxon>
        <taxon>rosids</taxon>
        <taxon>malvids</taxon>
        <taxon>Myrtales</taxon>
        <taxon>Myrtaceae</taxon>
        <taxon>Myrtoideae</taxon>
        <taxon>Eucalypteae</taxon>
        <taxon>Eucalyptus</taxon>
    </lineage>
</organism>
<keyword evidence="4" id="KW-0732">Signal</keyword>
<evidence type="ECO:0000256" key="1">
    <source>
        <dbReference type="ARBA" id="ARBA00004479"/>
    </source>
</evidence>
<dbReference type="PROSITE" id="PS50011">
    <property type="entry name" value="PROTEIN_KINASE_DOM"/>
    <property type="match status" value="1"/>
</dbReference>
<dbReference type="GO" id="GO:0016020">
    <property type="term" value="C:membrane"/>
    <property type="evidence" value="ECO:0007669"/>
    <property type="project" value="UniProtKB-SubCell"/>
</dbReference>
<name>A0A058ZYL4_EUCGR</name>
<evidence type="ECO:0000256" key="4">
    <source>
        <dbReference type="ARBA" id="ARBA00022729"/>
    </source>
</evidence>
<evidence type="ECO:0000256" key="5">
    <source>
        <dbReference type="ARBA" id="ARBA00022989"/>
    </source>
</evidence>
<evidence type="ECO:0000313" key="9">
    <source>
        <dbReference type="EMBL" id="KCW46534.1"/>
    </source>
</evidence>
<dbReference type="InterPro" id="IPR000719">
    <property type="entry name" value="Prot_kinase_dom"/>
</dbReference>